<dbReference type="AlphaFoldDB" id="A0A3A1QV76"/>
<dbReference type="RefSeq" id="WP_119547986.1">
    <property type="nucleotide sequence ID" value="NZ_QXIR01000020.1"/>
</dbReference>
<dbReference type="Proteomes" id="UP000265801">
    <property type="component" value="Unassembled WGS sequence"/>
</dbReference>
<name>A0A3A1QV76_9BACI</name>
<organism evidence="2 3">
    <name type="scientific">Bacillus salacetis</name>
    <dbReference type="NCBI Taxonomy" id="2315464"/>
    <lineage>
        <taxon>Bacteria</taxon>
        <taxon>Bacillati</taxon>
        <taxon>Bacillota</taxon>
        <taxon>Bacilli</taxon>
        <taxon>Bacillales</taxon>
        <taxon>Bacillaceae</taxon>
        <taxon>Bacillus</taxon>
    </lineage>
</organism>
<proteinExistence type="predicted"/>
<dbReference type="GO" id="GO:0032259">
    <property type="term" value="P:methylation"/>
    <property type="evidence" value="ECO:0007669"/>
    <property type="project" value="UniProtKB-KW"/>
</dbReference>
<comment type="caution">
    <text evidence="2">The sequence shown here is derived from an EMBL/GenBank/DDBJ whole genome shotgun (WGS) entry which is preliminary data.</text>
</comment>
<keyword evidence="3" id="KW-1185">Reference proteome</keyword>
<evidence type="ECO:0000313" key="2">
    <source>
        <dbReference type="EMBL" id="RIW31881.1"/>
    </source>
</evidence>
<dbReference type="Pfam" id="PF13489">
    <property type="entry name" value="Methyltransf_23"/>
    <property type="match status" value="1"/>
</dbReference>
<protein>
    <submittedName>
        <fullName evidence="2">Methyltransferase domain-containing protein</fullName>
    </submittedName>
</protein>
<dbReference type="CDD" id="cd02440">
    <property type="entry name" value="AdoMet_MTases"/>
    <property type="match status" value="1"/>
</dbReference>
<dbReference type="Gene3D" id="3.40.50.150">
    <property type="entry name" value="Vaccinia Virus protein VP39"/>
    <property type="match status" value="1"/>
</dbReference>
<accession>A0A3A1QV76</accession>
<gene>
    <name evidence="2" type="ORF">D3H55_14795</name>
</gene>
<dbReference type="PANTHER" id="PTHR43861">
    <property type="entry name" value="TRANS-ACONITATE 2-METHYLTRANSFERASE-RELATED"/>
    <property type="match status" value="1"/>
</dbReference>
<dbReference type="PANTHER" id="PTHR43861:SF6">
    <property type="entry name" value="METHYLTRANSFERASE TYPE 11"/>
    <property type="match status" value="1"/>
</dbReference>
<evidence type="ECO:0000256" key="1">
    <source>
        <dbReference type="SAM" id="Coils"/>
    </source>
</evidence>
<dbReference type="SUPFAM" id="SSF53335">
    <property type="entry name" value="S-adenosyl-L-methionine-dependent methyltransferases"/>
    <property type="match status" value="1"/>
</dbReference>
<keyword evidence="2" id="KW-0808">Transferase</keyword>
<dbReference type="OrthoDB" id="2575094at2"/>
<keyword evidence="1" id="KW-0175">Coiled coil</keyword>
<dbReference type="GO" id="GO:0008168">
    <property type="term" value="F:methyltransferase activity"/>
    <property type="evidence" value="ECO:0007669"/>
    <property type="project" value="UniProtKB-KW"/>
</dbReference>
<keyword evidence="2" id="KW-0489">Methyltransferase</keyword>
<evidence type="ECO:0000313" key="3">
    <source>
        <dbReference type="Proteomes" id="UP000265801"/>
    </source>
</evidence>
<dbReference type="InterPro" id="IPR029063">
    <property type="entry name" value="SAM-dependent_MTases_sf"/>
</dbReference>
<feature type="coiled-coil region" evidence="1">
    <location>
        <begin position="222"/>
        <end position="306"/>
    </location>
</feature>
<reference evidence="2 3" key="1">
    <citation type="submission" date="2018-09" db="EMBL/GenBank/DDBJ databases">
        <title>Bacillus saliacetes sp. nov., isolated from Thai shrimp paste (Ka-pi).</title>
        <authorList>
            <person name="Daroonpunt R."/>
            <person name="Tanasupawat S."/>
            <person name="Yiamsombut S."/>
        </authorList>
    </citation>
    <scope>NUCLEOTIDE SEQUENCE [LARGE SCALE GENOMIC DNA]</scope>
    <source>
        <strain evidence="2 3">SKP7-4</strain>
    </source>
</reference>
<dbReference type="EMBL" id="QXIR01000020">
    <property type="protein sequence ID" value="RIW31881.1"/>
    <property type="molecule type" value="Genomic_DNA"/>
</dbReference>
<sequence>MKKPIDRIYEAYFNELGKEFGEKVRVRIHWLLENAKGEEILDIGCSQGLLPILLGREGKNVLGLDLMEEAISYAKDALEKESPDTKKHVIFETSNFMDYDFEGKTYDSVVMGEILEHIADPMRFINKASELLNDTGQLIVTVPFGVNDYFDHKKTYYLKDLLDFSGDNMKITDIKFFGKWVGVVYKKEGQSNNESFIKLDSELLLQFESTLASNERTYIKQIIDLKKKTAELNKTIEEIQLEEKTEDRVNSNVDVQYKEEVEKLKAEIEHEKKEKVIMKRKLVEAYQKEEELLKEYKVSLKRYNSLKNSKLGKITSKYWKLRKSLSRGN</sequence>